<feature type="domain" description="C2H2-type" evidence="12">
    <location>
        <begin position="292"/>
        <end position="319"/>
    </location>
</feature>
<evidence type="ECO:0000256" key="2">
    <source>
        <dbReference type="ARBA" id="ARBA00022723"/>
    </source>
</evidence>
<keyword evidence="2" id="KW-0479">Metal-binding</keyword>
<keyword evidence="5" id="KW-0862">Zinc</keyword>
<dbReference type="FunFam" id="3.30.160.60:FF:002343">
    <property type="entry name" value="Zinc finger protein 33A"/>
    <property type="match status" value="1"/>
</dbReference>
<dbReference type="EnsemblMetazoa" id="XM_029491992.1">
    <property type="protein sequence ID" value="XP_029347852.1"/>
    <property type="gene ID" value="LOC103308856"/>
</dbReference>
<dbReference type="GeneID" id="103308856"/>
<dbReference type="Pfam" id="PF00096">
    <property type="entry name" value="zf-C2H2"/>
    <property type="match status" value="6"/>
</dbReference>
<dbReference type="InterPro" id="IPR036236">
    <property type="entry name" value="Znf_C2H2_sf"/>
</dbReference>
<dbReference type="KEGG" id="api:103308856"/>
<dbReference type="OMA" id="FICGICT"/>
<evidence type="ECO:0000256" key="5">
    <source>
        <dbReference type="ARBA" id="ARBA00022833"/>
    </source>
</evidence>
<dbReference type="PANTHER" id="PTHR24388">
    <property type="entry name" value="ZINC FINGER PROTEIN"/>
    <property type="match status" value="1"/>
</dbReference>
<feature type="domain" description="C2H2-type" evidence="12">
    <location>
        <begin position="180"/>
        <end position="207"/>
    </location>
</feature>
<feature type="domain" description="C2H2-type" evidence="12">
    <location>
        <begin position="264"/>
        <end position="291"/>
    </location>
</feature>
<feature type="domain" description="C2H2-type" evidence="12">
    <location>
        <begin position="208"/>
        <end position="235"/>
    </location>
</feature>
<keyword evidence="8" id="KW-0804">Transcription</keyword>
<evidence type="ECO:0000256" key="7">
    <source>
        <dbReference type="ARBA" id="ARBA00023125"/>
    </source>
</evidence>
<dbReference type="PROSITE" id="PS50157">
    <property type="entry name" value="ZINC_FINGER_C2H2_2"/>
    <property type="match status" value="7"/>
</dbReference>
<dbReference type="FunFam" id="3.30.160.60:FF:000787">
    <property type="entry name" value="Zinc finger protein 784"/>
    <property type="match status" value="1"/>
</dbReference>
<dbReference type="GO" id="GO:0005634">
    <property type="term" value="C:nucleus"/>
    <property type="evidence" value="ECO:0007669"/>
    <property type="project" value="UniProtKB-SubCell"/>
</dbReference>
<evidence type="ECO:0000256" key="4">
    <source>
        <dbReference type="ARBA" id="ARBA00022771"/>
    </source>
</evidence>
<keyword evidence="14" id="KW-1185">Reference proteome</keyword>
<comment type="subcellular location">
    <subcellularLocation>
        <location evidence="1">Nucleus</location>
    </subcellularLocation>
</comment>
<evidence type="ECO:0000256" key="10">
    <source>
        <dbReference type="ARBA" id="ARBA00037948"/>
    </source>
</evidence>
<keyword evidence="9" id="KW-0539">Nucleus</keyword>
<feature type="domain" description="C2H2-type" evidence="12">
    <location>
        <begin position="320"/>
        <end position="344"/>
    </location>
</feature>
<dbReference type="Gene3D" id="3.30.160.60">
    <property type="entry name" value="Classic Zinc Finger"/>
    <property type="match status" value="7"/>
</dbReference>
<dbReference type="FunFam" id="3.30.160.60:FF:000176">
    <property type="entry name" value="zinc finger protein 70"/>
    <property type="match status" value="1"/>
</dbReference>
<dbReference type="SUPFAM" id="SSF57667">
    <property type="entry name" value="beta-beta-alpha zinc fingers"/>
    <property type="match status" value="4"/>
</dbReference>
<dbReference type="OrthoDB" id="6591996at2759"/>
<dbReference type="GO" id="GO:0000981">
    <property type="term" value="F:DNA-binding transcription factor activity, RNA polymerase II-specific"/>
    <property type="evidence" value="ECO:0007669"/>
    <property type="project" value="TreeGrafter"/>
</dbReference>
<feature type="domain" description="C2H2-type" evidence="12">
    <location>
        <begin position="152"/>
        <end position="179"/>
    </location>
</feature>
<evidence type="ECO:0000256" key="11">
    <source>
        <dbReference type="PROSITE-ProRule" id="PRU00042"/>
    </source>
</evidence>
<dbReference type="Proteomes" id="UP000007819">
    <property type="component" value="Chromosome X"/>
</dbReference>
<dbReference type="SMART" id="SM00355">
    <property type="entry name" value="ZnF_C2H2"/>
    <property type="match status" value="7"/>
</dbReference>
<evidence type="ECO:0000256" key="6">
    <source>
        <dbReference type="ARBA" id="ARBA00023015"/>
    </source>
</evidence>
<keyword evidence="3" id="KW-0677">Repeat</keyword>
<keyword evidence="7" id="KW-0238">DNA-binding</keyword>
<sequence length="344" mass="39254">MEPSMNDSAINANSGVLTIPTVIKQENIDEDQSLQIGTQTEENGTTYIKEEIDEIGAAEFISTVIVNQTLEHINHINSDLTSNSYKRTKSGKKRTQTEENGTTYIKEEIDEIGAAEFISAVNVNQNQEHINHINSDFTSNSCKNTNSSEMKYECEFCEKVFIYKSQLKIHSRKHTAEKPYKCDICEKAYFQNSNLRTHSMTHTGEKPYECGICTKAFTQNSHLIIHSRTHTGDKPFICGICTKAFTQNSHLITHSRTHTGDKPFICGICEKAFSRKQYLTNHTRIHNGKKLYQCDSCDEAFYFKNILKGHKKTHTSENLSKCDICDRTFKTLTSLTRHIKTLHF</sequence>
<dbReference type="FunFam" id="3.30.160.60:FF:000875">
    <property type="entry name" value="zinc finger protein 236 isoform X7"/>
    <property type="match status" value="1"/>
</dbReference>
<proteinExistence type="inferred from homology"/>
<keyword evidence="4 11" id="KW-0863">Zinc-finger</keyword>
<organism evidence="13 14">
    <name type="scientific">Acyrthosiphon pisum</name>
    <name type="common">Pea aphid</name>
    <dbReference type="NCBI Taxonomy" id="7029"/>
    <lineage>
        <taxon>Eukaryota</taxon>
        <taxon>Metazoa</taxon>
        <taxon>Ecdysozoa</taxon>
        <taxon>Arthropoda</taxon>
        <taxon>Hexapoda</taxon>
        <taxon>Insecta</taxon>
        <taxon>Pterygota</taxon>
        <taxon>Neoptera</taxon>
        <taxon>Paraneoptera</taxon>
        <taxon>Hemiptera</taxon>
        <taxon>Sternorrhyncha</taxon>
        <taxon>Aphidomorpha</taxon>
        <taxon>Aphidoidea</taxon>
        <taxon>Aphididae</taxon>
        <taxon>Macrosiphini</taxon>
        <taxon>Acyrthosiphon</taxon>
    </lineage>
</organism>
<evidence type="ECO:0000256" key="8">
    <source>
        <dbReference type="ARBA" id="ARBA00023163"/>
    </source>
</evidence>
<evidence type="ECO:0000313" key="13">
    <source>
        <dbReference type="EnsemblMetazoa" id="XP_029347852.1"/>
    </source>
</evidence>
<evidence type="ECO:0000256" key="3">
    <source>
        <dbReference type="ARBA" id="ARBA00022737"/>
    </source>
</evidence>
<dbReference type="GO" id="GO:0008270">
    <property type="term" value="F:zinc ion binding"/>
    <property type="evidence" value="ECO:0007669"/>
    <property type="project" value="UniProtKB-KW"/>
</dbReference>
<dbReference type="RefSeq" id="XP_029347852.1">
    <property type="nucleotide sequence ID" value="XM_029491992.1"/>
</dbReference>
<feature type="domain" description="C2H2-type" evidence="12">
    <location>
        <begin position="236"/>
        <end position="263"/>
    </location>
</feature>
<reference evidence="13" key="2">
    <citation type="submission" date="2022-06" db="UniProtKB">
        <authorList>
            <consortium name="EnsemblMetazoa"/>
        </authorList>
    </citation>
    <scope>IDENTIFICATION</scope>
</reference>
<protein>
    <recommendedName>
        <fullName evidence="12">C2H2-type domain-containing protein</fullName>
    </recommendedName>
</protein>
<dbReference type="AlphaFoldDB" id="A0A8R2JUP4"/>
<evidence type="ECO:0000259" key="12">
    <source>
        <dbReference type="PROSITE" id="PS50157"/>
    </source>
</evidence>
<evidence type="ECO:0000313" key="14">
    <source>
        <dbReference type="Proteomes" id="UP000007819"/>
    </source>
</evidence>
<accession>A0A8R2JUP4</accession>
<dbReference type="PANTHER" id="PTHR24388:SF54">
    <property type="entry name" value="PROTEIN ESCARGOT"/>
    <property type="match status" value="1"/>
</dbReference>
<keyword evidence="6" id="KW-0805">Transcription regulation</keyword>
<dbReference type="GO" id="GO:0000978">
    <property type="term" value="F:RNA polymerase II cis-regulatory region sequence-specific DNA binding"/>
    <property type="evidence" value="ECO:0007669"/>
    <property type="project" value="TreeGrafter"/>
</dbReference>
<name>A0A8R2JUP4_ACYPI</name>
<dbReference type="FunFam" id="3.30.160.60:FF:000012">
    <property type="entry name" value="RB-associated KRAB zinc finger protein-like"/>
    <property type="match status" value="1"/>
</dbReference>
<evidence type="ECO:0000256" key="9">
    <source>
        <dbReference type="ARBA" id="ARBA00023242"/>
    </source>
</evidence>
<comment type="similarity">
    <text evidence="10">Belongs to the snail C2H2-type zinc-finger protein family.</text>
</comment>
<reference evidence="14" key="1">
    <citation type="submission" date="2010-06" db="EMBL/GenBank/DDBJ databases">
        <authorList>
            <person name="Jiang H."/>
            <person name="Abraham K."/>
            <person name="Ali S."/>
            <person name="Alsbrooks S.L."/>
            <person name="Anim B.N."/>
            <person name="Anosike U.S."/>
            <person name="Attaway T."/>
            <person name="Bandaranaike D.P."/>
            <person name="Battles P.K."/>
            <person name="Bell S.N."/>
            <person name="Bell A.V."/>
            <person name="Beltran B."/>
            <person name="Bickham C."/>
            <person name="Bustamante Y."/>
            <person name="Caleb T."/>
            <person name="Canada A."/>
            <person name="Cardenas V."/>
            <person name="Carter K."/>
            <person name="Chacko J."/>
            <person name="Chandrabose M.N."/>
            <person name="Chavez D."/>
            <person name="Chavez A."/>
            <person name="Chen L."/>
            <person name="Chu H.-S."/>
            <person name="Claassen K.J."/>
            <person name="Cockrell R."/>
            <person name="Collins M."/>
            <person name="Cooper J.A."/>
            <person name="Cree A."/>
            <person name="Curry S.M."/>
            <person name="Da Y."/>
            <person name="Dao M.D."/>
            <person name="Das B."/>
            <person name="Davila M.-L."/>
            <person name="Davy-Carroll L."/>
            <person name="Denson S."/>
            <person name="Dinh H."/>
            <person name="Ebong V.E."/>
            <person name="Edwards J.R."/>
            <person name="Egan A."/>
            <person name="El-Daye J."/>
            <person name="Escobedo L."/>
            <person name="Fernandez S."/>
            <person name="Fernando P.R."/>
            <person name="Flagg N."/>
            <person name="Forbes L.D."/>
            <person name="Fowler R.G."/>
            <person name="Fu Q."/>
            <person name="Gabisi R.A."/>
            <person name="Ganer J."/>
            <person name="Garbino Pronczuk A."/>
            <person name="Garcia R.M."/>
            <person name="Garner T."/>
            <person name="Garrett T.E."/>
            <person name="Gonzalez D.A."/>
            <person name="Hamid H."/>
            <person name="Hawkins E.S."/>
            <person name="Hirani K."/>
            <person name="Hogues M.E."/>
            <person name="Hollins B."/>
            <person name="Hsiao C.-H."/>
            <person name="Jabil R."/>
            <person name="James M.L."/>
            <person name="Jhangiani S.N."/>
            <person name="Johnson B."/>
            <person name="Johnson Q."/>
            <person name="Joshi V."/>
            <person name="Kalu J.B."/>
            <person name="Kam C."/>
            <person name="Kashfia A."/>
            <person name="Keebler J."/>
            <person name="Kisamo H."/>
            <person name="Kovar C.L."/>
            <person name="Lago L.A."/>
            <person name="Lai C.-Y."/>
            <person name="Laidlaw J."/>
            <person name="Lara F."/>
            <person name="Le T.-K."/>
            <person name="Lee S.L."/>
            <person name="Legall F.H."/>
            <person name="Lemon S.J."/>
            <person name="Lewis L.R."/>
            <person name="Li B."/>
            <person name="Liu Y."/>
            <person name="Liu Y.-S."/>
            <person name="Lopez J."/>
            <person name="Lozado R.J."/>
            <person name="Lu J."/>
            <person name="Madu R.C."/>
            <person name="Maheshwari M."/>
            <person name="Maheshwari R."/>
            <person name="Malloy K."/>
            <person name="Martinez E."/>
            <person name="Mathew T."/>
            <person name="Mercado I.C."/>
            <person name="Mercado C."/>
            <person name="Meyer B."/>
            <person name="Montgomery K."/>
            <person name="Morgan M.B."/>
            <person name="Munidasa M."/>
            <person name="Nazareth L.V."/>
            <person name="Nelson J."/>
            <person name="Ng B.M."/>
            <person name="Nguyen N.B."/>
            <person name="Nguyen P.Q."/>
            <person name="Nguyen T."/>
            <person name="Obregon M."/>
            <person name="Okwuonu G.O."/>
            <person name="Onwere C.G."/>
            <person name="Orozco G."/>
            <person name="Parra A."/>
            <person name="Patel S."/>
            <person name="Patil S."/>
            <person name="Perez A."/>
            <person name="Perez Y."/>
            <person name="Pham C."/>
            <person name="Primus E.L."/>
            <person name="Pu L.-L."/>
            <person name="Puazo M."/>
            <person name="Qin X."/>
            <person name="Quiroz J.B."/>
            <person name="Reese J."/>
            <person name="Richards S."/>
            <person name="Rives C.M."/>
            <person name="Robberts R."/>
            <person name="Ruiz S.J."/>
            <person name="Ruiz M.J."/>
            <person name="Santibanez J."/>
            <person name="Schneider B.W."/>
            <person name="Sisson I."/>
            <person name="Smith M."/>
            <person name="Sodergren E."/>
            <person name="Song X.-Z."/>
            <person name="Song B.B."/>
            <person name="Summersgill H."/>
            <person name="Thelus R."/>
            <person name="Thornton R.D."/>
            <person name="Trejos Z.Y."/>
            <person name="Usmani K."/>
            <person name="Vattathil S."/>
            <person name="Villasana D."/>
            <person name="Walker D.L."/>
            <person name="Wang S."/>
            <person name="Wang K."/>
            <person name="White C.S."/>
            <person name="Williams A.C."/>
            <person name="Williamson J."/>
            <person name="Wilson K."/>
            <person name="Woghiren I.O."/>
            <person name="Woodworth J.R."/>
            <person name="Worley K.C."/>
            <person name="Wright R.A."/>
            <person name="Wu W."/>
            <person name="Young L."/>
            <person name="Zhang L."/>
            <person name="Zhang J."/>
            <person name="Zhu Y."/>
            <person name="Muzny D.M."/>
            <person name="Weinstock G."/>
            <person name="Gibbs R.A."/>
        </authorList>
    </citation>
    <scope>NUCLEOTIDE SEQUENCE [LARGE SCALE GENOMIC DNA]</scope>
    <source>
        <strain evidence="14">LSR1</strain>
    </source>
</reference>
<dbReference type="InterPro" id="IPR013087">
    <property type="entry name" value="Znf_C2H2_type"/>
</dbReference>
<evidence type="ECO:0000256" key="1">
    <source>
        <dbReference type="ARBA" id="ARBA00004123"/>
    </source>
</evidence>
<dbReference type="InterPro" id="IPR050527">
    <property type="entry name" value="Snail/Krueppel_Znf"/>
</dbReference>
<dbReference type="PROSITE" id="PS00028">
    <property type="entry name" value="ZINC_FINGER_C2H2_1"/>
    <property type="match status" value="7"/>
</dbReference>